<dbReference type="EMBL" id="JAGTJR010000029">
    <property type="protein sequence ID" value="KAH7039468.1"/>
    <property type="molecule type" value="Genomic_DNA"/>
</dbReference>
<dbReference type="Pfam" id="PF10356">
    <property type="entry name" value="RRG7"/>
    <property type="match status" value="2"/>
</dbReference>
<evidence type="ECO:0000256" key="3">
    <source>
        <dbReference type="SAM" id="MobiDB-lite"/>
    </source>
</evidence>
<accession>A0ABQ8G0N2</accession>
<protein>
    <recommendedName>
        <fullName evidence="6">Endonuclease</fullName>
    </recommendedName>
</protein>
<evidence type="ECO:0000256" key="1">
    <source>
        <dbReference type="ARBA" id="ARBA00004173"/>
    </source>
</evidence>
<evidence type="ECO:0008006" key="6">
    <source>
        <dbReference type="Google" id="ProtNLM"/>
    </source>
</evidence>
<feature type="region of interest" description="Disordered" evidence="3">
    <location>
        <begin position="14"/>
        <end position="38"/>
    </location>
</feature>
<name>A0ABQ8G0N2_9PEZI</name>
<comment type="caution">
    <text evidence="4">The sequence shown here is derived from an EMBL/GenBank/DDBJ whole genome shotgun (WGS) entry which is preliminary data.</text>
</comment>
<gene>
    <name evidence="4" type="ORF">B0J12DRAFT_675689</name>
</gene>
<proteinExistence type="predicted"/>
<feature type="compositionally biased region" description="Polar residues" evidence="3">
    <location>
        <begin position="18"/>
        <end position="28"/>
    </location>
</feature>
<keyword evidence="5" id="KW-1185">Reference proteome</keyword>
<reference evidence="4 5" key="1">
    <citation type="journal article" date="2021" name="Nat. Commun.">
        <title>Genetic determinants of endophytism in the Arabidopsis root mycobiome.</title>
        <authorList>
            <person name="Mesny F."/>
            <person name="Miyauchi S."/>
            <person name="Thiergart T."/>
            <person name="Pickel B."/>
            <person name="Atanasova L."/>
            <person name="Karlsson M."/>
            <person name="Huettel B."/>
            <person name="Barry K.W."/>
            <person name="Haridas S."/>
            <person name="Chen C."/>
            <person name="Bauer D."/>
            <person name="Andreopoulos W."/>
            <person name="Pangilinan J."/>
            <person name="LaButti K."/>
            <person name="Riley R."/>
            <person name="Lipzen A."/>
            <person name="Clum A."/>
            <person name="Drula E."/>
            <person name="Henrissat B."/>
            <person name="Kohler A."/>
            <person name="Grigoriev I.V."/>
            <person name="Martin F.M."/>
            <person name="Hacquard S."/>
        </authorList>
    </citation>
    <scope>NUCLEOTIDE SEQUENCE [LARGE SCALE GENOMIC DNA]</scope>
    <source>
        <strain evidence="4 5">MPI-SDFR-AT-0080</strain>
    </source>
</reference>
<evidence type="ECO:0000313" key="5">
    <source>
        <dbReference type="Proteomes" id="UP000774617"/>
    </source>
</evidence>
<organism evidence="4 5">
    <name type="scientific">Macrophomina phaseolina</name>
    <dbReference type="NCBI Taxonomy" id="35725"/>
    <lineage>
        <taxon>Eukaryota</taxon>
        <taxon>Fungi</taxon>
        <taxon>Dikarya</taxon>
        <taxon>Ascomycota</taxon>
        <taxon>Pezizomycotina</taxon>
        <taxon>Dothideomycetes</taxon>
        <taxon>Dothideomycetes incertae sedis</taxon>
        <taxon>Botryosphaeriales</taxon>
        <taxon>Botryosphaeriaceae</taxon>
        <taxon>Macrophomina</taxon>
    </lineage>
</organism>
<comment type="subcellular location">
    <subcellularLocation>
        <location evidence="1">Mitochondrion</location>
    </subcellularLocation>
</comment>
<evidence type="ECO:0000313" key="4">
    <source>
        <dbReference type="EMBL" id="KAH7039468.1"/>
    </source>
</evidence>
<feature type="compositionally biased region" description="Basic residues" evidence="3">
    <location>
        <begin position="275"/>
        <end position="285"/>
    </location>
</feature>
<evidence type="ECO:0000256" key="2">
    <source>
        <dbReference type="ARBA" id="ARBA00023128"/>
    </source>
</evidence>
<keyword evidence="2" id="KW-0496">Mitochondrion</keyword>
<dbReference type="PANTHER" id="PTHR28133">
    <property type="entry name" value="REQUIRED FOR RESPIRATORY GROWTH PROTEIN 7, MITOCHONDRIAL"/>
    <property type="match status" value="1"/>
</dbReference>
<feature type="region of interest" description="Disordered" evidence="3">
    <location>
        <begin position="251"/>
        <end position="291"/>
    </location>
</feature>
<dbReference type="PANTHER" id="PTHR28133:SF1">
    <property type="entry name" value="REQUIRED FOR RESPIRATORY GROWTH PROTEIN 7, MITOCHONDRIAL"/>
    <property type="match status" value="1"/>
</dbReference>
<dbReference type="InterPro" id="IPR018828">
    <property type="entry name" value="RRG7"/>
</dbReference>
<dbReference type="Proteomes" id="UP000774617">
    <property type="component" value="Unassembled WGS sequence"/>
</dbReference>
<sequence>MTSLVRRSLRPCARRPSILQSPTRTTHASTRKTSRSLDPIVAQGSTNHHDLPSFLAYAERVNLSPDRSVYVGTHYEYTVAASLKRYGFDLTRTGRASDLGIDLLGTWTLPVPENAPLRGLPLRVLIQCKATTKILNPQHVRELEGAFTGAPAQWREGDFLGLLASTQKVSKGVLHALSRSRWPMGFLKVRSDGRVEQFVWNPSARSRGLEGLGVGLRYNEAGGTGLEIVLISQGKPLLHVDQKEEAAALPATEGQLENLIEQATPAPATEEGKPAKKKRGRPKKTRDKDST</sequence>